<dbReference type="InterPro" id="IPR052509">
    <property type="entry name" value="Metal_resp_DNA-bind_regulator"/>
</dbReference>
<evidence type="ECO:0000259" key="1">
    <source>
        <dbReference type="Pfam" id="PF03551"/>
    </source>
</evidence>
<dbReference type="SUPFAM" id="SSF46785">
    <property type="entry name" value="Winged helix' DNA-binding domain"/>
    <property type="match status" value="1"/>
</dbReference>
<dbReference type="InterPro" id="IPR036388">
    <property type="entry name" value="WH-like_DNA-bd_sf"/>
</dbReference>
<dbReference type="Proteomes" id="UP000573499">
    <property type="component" value="Unassembled WGS sequence"/>
</dbReference>
<dbReference type="PANTHER" id="PTHR33169:SF14">
    <property type="entry name" value="TRANSCRIPTIONAL REGULATOR RV3488"/>
    <property type="match status" value="1"/>
</dbReference>
<gene>
    <name evidence="2" type="ORF">H3H39_20310</name>
</gene>
<organism evidence="2 3">
    <name type="scientific">Rugamonas apoptosis</name>
    <dbReference type="NCBI Taxonomy" id="2758570"/>
    <lineage>
        <taxon>Bacteria</taxon>
        <taxon>Pseudomonadati</taxon>
        <taxon>Pseudomonadota</taxon>
        <taxon>Betaproteobacteria</taxon>
        <taxon>Burkholderiales</taxon>
        <taxon>Oxalobacteraceae</taxon>
        <taxon>Telluria group</taxon>
        <taxon>Rugamonas</taxon>
    </lineage>
</organism>
<sequence>MNLSKNEAVILGLLVAGEREMYGLEMVKKSDGKLKLGTIYVTLSRLEDKGFLKSRKEMNDSVVPRRLYEITGSGTREIRAWTAAMSEYQNQLCGVENDARIAQGC</sequence>
<accession>A0A7W2FCW2</accession>
<dbReference type="Gene3D" id="1.10.10.10">
    <property type="entry name" value="Winged helix-like DNA-binding domain superfamily/Winged helix DNA-binding domain"/>
    <property type="match status" value="1"/>
</dbReference>
<dbReference type="AlphaFoldDB" id="A0A7W2FCW2"/>
<evidence type="ECO:0000313" key="2">
    <source>
        <dbReference type="EMBL" id="MBA5689391.1"/>
    </source>
</evidence>
<feature type="domain" description="Transcription regulator PadR N-terminal" evidence="1">
    <location>
        <begin position="13"/>
        <end position="79"/>
    </location>
</feature>
<keyword evidence="3" id="KW-1185">Reference proteome</keyword>
<evidence type="ECO:0000313" key="3">
    <source>
        <dbReference type="Proteomes" id="UP000573499"/>
    </source>
</evidence>
<protein>
    <submittedName>
        <fullName evidence="2">PadR family transcriptional regulator</fullName>
    </submittedName>
</protein>
<dbReference type="RefSeq" id="WP_182155930.1">
    <property type="nucleotide sequence ID" value="NZ_JACEZU010000011.1"/>
</dbReference>
<comment type="caution">
    <text evidence="2">The sequence shown here is derived from an EMBL/GenBank/DDBJ whole genome shotgun (WGS) entry which is preliminary data.</text>
</comment>
<dbReference type="Pfam" id="PF03551">
    <property type="entry name" value="PadR"/>
    <property type="match status" value="1"/>
</dbReference>
<dbReference type="EMBL" id="JACEZU010000011">
    <property type="protein sequence ID" value="MBA5689391.1"/>
    <property type="molecule type" value="Genomic_DNA"/>
</dbReference>
<name>A0A7W2FCW2_9BURK</name>
<dbReference type="InterPro" id="IPR005149">
    <property type="entry name" value="Tscrpt_reg_PadR_N"/>
</dbReference>
<dbReference type="InterPro" id="IPR036390">
    <property type="entry name" value="WH_DNA-bd_sf"/>
</dbReference>
<proteinExistence type="predicted"/>
<reference evidence="2 3" key="1">
    <citation type="submission" date="2020-07" db="EMBL/GenBank/DDBJ databases">
        <title>Novel species isolated from subtropical streams in China.</title>
        <authorList>
            <person name="Lu H."/>
        </authorList>
    </citation>
    <scope>NUCLEOTIDE SEQUENCE [LARGE SCALE GENOMIC DNA]</scope>
    <source>
        <strain evidence="2 3">LX47W</strain>
    </source>
</reference>
<dbReference type="PANTHER" id="PTHR33169">
    <property type="entry name" value="PADR-FAMILY TRANSCRIPTIONAL REGULATOR"/>
    <property type="match status" value="1"/>
</dbReference>